<dbReference type="EMBL" id="JACHBG010000002">
    <property type="protein sequence ID" value="MBB6483943.1"/>
    <property type="molecule type" value="Genomic_DNA"/>
</dbReference>
<dbReference type="InterPro" id="IPR014162">
    <property type="entry name" value="CpoB_C"/>
</dbReference>
<dbReference type="RefSeq" id="WP_184702743.1">
    <property type="nucleotide sequence ID" value="NZ_JACHBG010000002.1"/>
</dbReference>
<evidence type="ECO:0000313" key="4">
    <source>
        <dbReference type="Proteomes" id="UP000565576"/>
    </source>
</evidence>
<dbReference type="InterPro" id="IPR019734">
    <property type="entry name" value="TPR_rpt"/>
</dbReference>
<dbReference type="Proteomes" id="UP000565576">
    <property type="component" value="Unassembled WGS sequence"/>
</dbReference>
<evidence type="ECO:0000256" key="2">
    <source>
        <dbReference type="SAM" id="MobiDB-lite"/>
    </source>
</evidence>
<feature type="coiled-coil region" evidence="1">
    <location>
        <begin position="63"/>
        <end position="104"/>
    </location>
</feature>
<evidence type="ECO:0000256" key="1">
    <source>
        <dbReference type="HAMAP-Rule" id="MF_02066"/>
    </source>
</evidence>
<dbReference type="GO" id="GO:0043093">
    <property type="term" value="P:FtsZ-dependent cytokinesis"/>
    <property type="evidence" value="ECO:0007669"/>
    <property type="project" value="UniProtKB-UniRule"/>
</dbReference>
<keyword evidence="1" id="KW-0131">Cell cycle</keyword>
<sequence length="336" mass="35963" precursor="true">MRKLVVASMLCLAAFAGSERDASALSLFGIHLGGRDASAQSAPNSEYQRQAQYNRAPVVKVQSSDAEVRLQRLEDQLRQLNGRVEEMSYQLLQMQEQIRKTQEDNEFRFQQLEKRGGAPASGGTMKKSEADVPAQSSGGQQDDIASVIGDSQNAGAAPQRGSSTGKPPSQLGSIQFDQSGSEVGSSSTGTNNGSGAPPSSGSGAQTASLGNENDQYKAAYGHVLSGDYSVAEREFRQYIDSYPSSSRSADANFWLGEALYSQGKYNDAAKTFLNAHQKYSTSEKAPEMLLKLGMSLAALDNKDTACATLREVGKRYPKASKAVTSKVASEQKRLAC</sequence>
<reference evidence="3 4" key="1">
    <citation type="submission" date="2020-08" db="EMBL/GenBank/DDBJ databases">
        <title>Genomic Encyclopedia of Type Strains, Phase IV (KMG-V): Genome sequencing to study the core and pangenomes of soil and plant-associated prokaryotes.</title>
        <authorList>
            <person name="Whitman W."/>
        </authorList>
    </citation>
    <scope>NUCLEOTIDE SEQUENCE [LARGE SCALE GENOMIC DNA]</scope>
    <source>
        <strain evidence="3 4">SEMIA 4060</strain>
    </source>
</reference>
<dbReference type="Gene3D" id="1.25.40.10">
    <property type="entry name" value="Tetratricopeptide repeat domain"/>
    <property type="match status" value="1"/>
</dbReference>
<dbReference type="NCBIfam" id="TIGR02795">
    <property type="entry name" value="tol_pal_ybgF"/>
    <property type="match status" value="1"/>
</dbReference>
<name>A0A7X0INT2_9HYPH</name>
<gene>
    <name evidence="1" type="primary">cpoB</name>
    <name evidence="3" type="ORF">GGD46_001209</name>
</gene>
<comment type="caution">
    <text evidence="3">The sequence shown here is derived from an EMBL/GenBank/DDBJ whole genome shotgun (WGS) entry which is preliminary data.</text>
</comment>
<dbReference type="GO" id="GO:0030288">
    <property type="term" value="C:outer membrane-bounded periplasmic space"/>
    <property type="evidence" value="ECO:0007669"/>
    <property type="project" value="UniProtKB-UniRule"/>
</dbReference>
<dbReference type="InterPro" id="IPR011990">
    <property type="entry name" value="TPR-like_helical_dom_sf"/>
</dbReference>
<feature type="signal peptide" evidence="1">
    <location>
        <begin position="1"/>
        <end position="16"/>
    </location>
</feature>
<keyword evidence="1" id="KW-0175">Coiled coil</keyword>
<comment type="function">
    <text evidence="1">Mediates coordination of peptidoglycan synthesis and outer membrane constriction during cell division.</text>
</comment>
<comment type="similarity">
    <text evidence="1">Belongs to the CpoB family.</text>
</comment>
<dbReference type="SUPFAM" id="SSF48452">
    <property type="entry name" value="TPR-like"/>
    <property type="match status" value="1"/>
</dbReference>
<evidence type="ECO:0000313" key="3">
    <source>
        <dbReference type="EMBL" id="MBB6483943.1"/>
    </source>
</evidence>
<organism evidence="3 4">
    <name type="scientific">Rhizobium lusitanum</name>
    <dbReference type="NCBI Taxonomy" id="293958"/>
    <lineage>
        <taxon>Bacteria</taxon>
        <taxon>Pseudomonadati</taxon>
        <taxon>Pseudomonadota</taxon>
        <taxon>Alphaproteobacteria</taxon>
        <taxon>Hyphomicrobiales</taxon>
        <taxon>Rhizobiaceae</taxon>
        <taxon>Rhizobium/Agrobacterium group</taxon>
        <taxon>Rhizobium</taxon>
    </lineage>
</organism>
<dbReference type="Pfam" id="PF13174">
    <property type="entry name" value="TPR_6"/>
    <property type="match status" value="1"/>
</dbReference>
<protein>
    <recommendedName>
        <fullName evidence="1">Cell division coordinator CpoB</fullName>
    </recommendedName>
</protein>
<keyword evidence="1" id="KW-0574">Periplasm</keyword>
<feature type="compositionally biased region" description="Low complexity" evidence="2">
    <location>
        <begin position="179"/>
        <end position="208"/>
    </location>
</feature>
<feature type="chain" id="PRO_5031654634" description="Cell division coordinator CpoB" evidence="1">
    <location>
        <begin position="17"/>
        <end position="336"/>
    </location>
</feature>
<dbReference type="HAMAP" id="MF_02066">
    <property type="entry name" value="CpoB"/>
    <property type="match status" value="1"/>
</dbReference>
<dbReference type="AlphaFoldDB" id="A0A7X0INT2"/>
<feature type="region of interest" description="Disordered" evidence="2">
    <location>
        <begin position="114"/>
        <end position="209"/>
    </location>
</feature>
<keyword evidence="1" id="KW-0132">Cell division</keyword>
<keyword evidence="1" id="KW-0732">Signal</keyword>
<feature type="compositionally biased region" description="Polar residues" evidence="2">
    <location>
        <begin position="149"/>
        <end position="178"/>
    </location>
</feature>
<comment type="subcellular location">
    <subcellularLocation>
        <location evidence="1">Periplasm</location>
    </subcellularLocation>
</comment>
<dbReference type="InterPro" id="IPR034706">
    <property type="entry name" value="CpoB"/>
</dbReference>
<proteinExistence type="inferred from homology"/>
<accession>A0A7X0INT2</accession>
<dbReference type="Pfam" id="PF13432">
    <property type="entry name" value="TPR_16"/>
    <property type="match status" value="1"/>
</dbReference>